<protein>
    <submittedName>
        <fullName evidence="2">ROK family protein</fullName>
    </submittedName>
</protein>
<dbReference type="SUPFAM" id="SSF53067">
    <property type="entry name" value="Actin-like ATPase domain"/>
    <property type="match status" value="1"/>
</dbReference>
<dbReference type="InterPro" id="IPR000600">
    <property type="entry name" value="ROK"/>
</dbReference>
<proteinExistence type="inferred from homology"/>
<evidence type="ECO:0000256" key="1">
    <source>
        <dbReference type="ARBA" id="ARBA00006479"/>
    </source>
</evidence>
<evidence type="ECO:0000313" key="2">
    <source>
        <dbReference type="EMBL" id="MFC6176972.1"/>
    </source>
</evidence>
<reference evidence="3" key="1">
    <citation type="journal article" date="2019" name="Int. J. Syst. Evol. Microbiol.">
        <title>The Global Catalogue of Microorganisms (GCM) 10K type strain sequencing project: providing services to taxonomists for standard genome sequencing and annotation.</title>
        <authorList>
            <consortium name="The Broad Institute Genomics Platform"/>
            <consortium name="The Broad Institute Genome Sequencing Center for Infectious Disease"/>
            <person name="Wu L."/>
            <person name="Ma J."/>
        </authorList>
    </citation>
    <scope>NUCLEOTIDE SEQUENCE [LARGE SCALE GENOMIC DNA]</scope>
    <source>
        <strain evidence="3">CCM 8927</strain>
    </source>
</reference>
<dbReference type="Pfam" id="PF00480">
    <property type="entry name" value="ROK"/>
    <property type="match status" value="1"/>
</dbReference>
<comment type="similarity">
    <text evidence="1">Belongs to the ROK (NagC/XylR) family.</text>
</comment>
<dbReference type="EMBL" id="JBHSSF010000020">
    <property type="protein sequence ID" value="MFC6176972.1"/>
    <property type="molecule type" value="Genomic_DNA"/>
</dbReference>
<keyword evidence="3" id="KW-1185">Reference proteome</keyword>
<gene>
    <name evidence="2" type="ORF">ACFQAV_08975</name>
</gene>
<dbReference type="RefSeq" id="WP_137610625.1">
    <property type="nucleotide sequence ID" value="NZ_BJDF01000003.1"/>
</dbReference>
<sequence length="329" mass="36049">MTKTILSVDLGGTKILVGEVDRHGVIHSSRRYHSDVSTQRIAVNQIKSDISDYLLNINSSSSIQAITVDVVGRVNSKAGVWEEIDPTNINPINLASEISKTFNLPCFITNDLTAATVAENLFGIGNVTKNFIYLSIGTGLAGRVVINNEIIVGPDYDAGEFGHVVIDQNSPDRCECGRYGCIEPLASGLGMSNRTHLLYKDFQGQTKITVTPQKRIDARILFDAYDHNDPLAVAVVESSLRATANLIMNLTRMLNTKAFRLGGGVVTNGWYTDHLQKYLDQQTMRFVTYGVKNTDLDPNTIALIGCALTGFAKLDLNIHQQQGFEIKAN</sequence>
<dbReference type="PANTHER" id="PTHR18964:SF149">
    <property type="entry name" value="BIFUNCTIONAL UDP-N-ACETYLGLUCOSAMINE 2-EPIMERASE_N-ACETYLMANNOSAMINE KINASE"/>
    <property type="match status" value="1"/>
</dbReference>
<name>A0ABW1RNQ2_9LACO</name>
<comment type="caution">
    <text evidence="2">The sequence shown here is derived from an EMBL/GenBank/DDBJ whole genome shotgun (WGS) entry which is preliminary data.</text>
</comment>
<dbReference type="Proteomes" id="UP001596288">
    <property type="component" value="Unassembled WGS sequence"/>
</dbReference>
<accession>A0ABW1RNQ2</accession>
<dbReference type="InterPro" id="IPR043129">
    <property type="entry name" value="ATPase_NBD"/>
</dbReference>
<organism evidence="2 3">
    <name type="scientific">Companilactobacillus huachuanensis</name>
    <dbReference type="NCBI Taxonomy" id="2559914"/>
    <lineage>
        <taxon>Bacteria</taxon>
        <taxon>Bacillati</taxon>
        <taxon>Bacillota</taxon>
        <taxon>Bacilli</taxon>
        <taxon>Lactobacillales</taxon>
        <taxon>Lactobacillaceae</taxon>
        <taxon>Companilactobacillus</taxon>
    </lineage>
</organism>
<dbReference type="Gene3D" id="3.30.420.40">
    <property type="match status" value="2"/>
</dbReference>
<evidence type="ECO:0000313" key="3">
    <source>
        <dbReference type="Proteomes" id="UP001596288"/>
    </source>
</evidence>
<dbReference type="PANTHER" id="PTHR18964">
    <property type="entry name" value="ROK (REPRESSOR, ORF, KINASE) FAMILY"/>
    <property type="match status" value="1"/>
</dbReference>